<keyword evidence="5" id="KW-1185">Reference proteome</keyword>
<name>A0ABP5EQ91_9MICO</name>
<feature type="compositionally biased region" description="Polar residues" evidence="2">
    <location>
        <begin position="1"/>
        <end position="17"/>
    </location>
</feature>
<comment type="similarity">
    <text evidence="1">Belongs to the SufE family.</text>
</comment>
<feature type="domain" description="Fe-S metabolism associated" evidence="3">
    <location>
        <begin position="31"/>
        <end position="156"/>
    </location>
</feature>
<dbReference type="InterPro" id="IPR003808">
    <property type="entry name" value="Fe-S_metab-assoc_dom"/>
</dbReference>
<evidence type="ECO:0000259" key="3">
    <source>
        <dbReference type="Pfam" id="PF02657"/>
    </source>
</evidence>
<dbReference type="PANTHER" id="PTHR43597">
    <property type="entry name" value="SULFUR ACCEPTOR PROTEIN CSDE"/>
    <property type="match status" value="1"/>
</dbReference>
<sequence length="164" mass="17579">MSDGTELTENTAPNDSDTAPLPAGLAEIAQDFADMPAHERLPLLLEFSDGLPELPARFADHPELLEPVPECQSPIFLLTEIDDDAARTVHLYFSAPPEAPTTRGFAGILHEGLDGRPAAEVLAVPADFPLRLSLTEIVSPLRLNGMSGMLARIQRQVGEKTSGS</sequence>
<proteinExistence type="inferred from homology"/>
<evidence type="ECO:0000313" key="4">
    <source>
        <dbReference type="EMBL" id="GAA2001932.1"/>
    </source>
</evidence>
<organism evidence="4 5">
    <name type="scientific">Brevibacterium samyangense</name>
    <dbReference type="NCBI Taxonomy" id="366888"/>
    <lineage>
        <taxon>Bacteria</taxon>
        <taxon>Bacillati</taxon>
        <taxon>Actinomycetota</taxon>
        <taxon>Actinomycetes</taxon>
        <taxon>Micrococcales</taxon>
        <taxon>Brevibacteriaceae</taxon>
        <taxon>Brevibacterium</taxon>
    </lineage>
</organism>
<gene>
    <name evidence="4" type="ORF">GCM10009755_08050</name>
</gene>
<feature type="region of interest" description="Disordered" evidence="2">
    <location>
        <begin position="1"/>
        <end position="21"/>
    </location>
</feature>
<dbReference type="Proteomes" id="UP001500755">
    <property type="component" value="Unassembled WGS sequence"/>
</dbReference>
<evidence type="ECO:0000256" key="2">
    <source>
        <dbReference type="SAM" id="MobiDB-lite"/>
    </source>
</evidence>
<protein>
    <submittedName>
        <fullName evidence="4">SufE family protein</fullName>
    </submittedName>
</protein>
<dbReference type="EMBL" id="BAAANO010000008">
    <property type="protein sequence ID" value="GAA2001932.1"/>
    <property type="molecule type" value="Genomic_DNA"/>
</dbReference>
<reference evidence="5" key="1">
    <citation type="journal article" date="2019" name="Int. J. Syst. Evol. Microbiol.">
        <title>The Global Catalogue of Microorganisms (GCM) 10K type strain sequencing project: providing services to taxonomists for standard genome sequencing and annotation.</title>
        <authorList>
            <consortium name="The Broad Institute Genomics Platform"/>
            <consortium name="The Broad Institute Genome Sequencing Center for Infectious Disease"/>
            <person name="Wu L."/>
            <person name="Ma J."/>
        </authorList>
    </citation>
    <scope>NUCLEOTIDE SEQUENCE [LARGE SCALE GENOMIC DNA]</scope>
    <source>
        <strain evidence="5">JCM 14546</strain>
    </source>
</reference>
<dbReference type="SUPFAM" id="SSF82649">
    <property type="entry name" value="SufE/NifU"/>
    <property type="match status" value="1"/>
</dbReference>
<dbReference type="PANTHER" id="PTHR43597:SF5">
    <property type="entry name" value="SUFE-LIKE PROTEIN 2, CHLOROPLASTIC"/>
    <property type="match status" value="1"/>
</dbReference>
<evidence type="ECO:0000256" key="1">
    <source>
        <dbReference type="ARBA" id="ARBA00010282"/>
    </source>
</evidence>
<accession>A0ABP5EQ91</accession>
<comment type="caution">
    <text evidence="4">The sequence shown here is derived from an EMBL/GenBank/DDBJ whole genome shotgun (WGS) entry which is preliminary data.</text>
</comment>
<dbReference type="Gene3D" id="3.90.1010.10">
    <property type="match status" value="1"/>
</dbReference>
<dbReference type="Pfam" id="PF02657">
    <property type="entry name" value="SufE"/>
    <property type="match status" value="1"/>
</dbReference>
<evidence type="ECO:0000313" key="5">
    <source>
        <dbReference type="Proteomes" id="UP001500755"/>
    </source>
</evidence>